<gene>
    <name evidence="2" type="ORF">SAY87_002446</name>
</gene>
<sequence>MTMGEGAAGGPQGAGRSGGRRRAPGWLERVMGPERGFFEGCGDHSDRRKNEKNIFCLRCCISLCPHCLPAHPSHPLLQVRRYVYHDVIRLGDLEKLIDCSYIQPYTINGAKVIFLNERPQTSRSFKGSANICLNCDRILQEPFHFCSLQCKVDHLVYQGDDLSDVLRMFDESDFSISQFEGLRMDGSDQFGDEVETETQHQLLTTSTMYTTNSIILEEDPVSFEYGNNKGSSSDHHHATLSFRSSTSELGGRKNKKKGSGGGTQATTSQGSRRKGAPQRAPFS</sequence>
<feature type="region of interest" description="Disordered" evidence="1">
    <location>
        <begin position="1"/>
        <end position="23"/>
    </location>
</feature>
<evidence type="ECO:0000256" key="1">
    <source>
        <dbReference type="SAM" id="MobiDB-lite"/>
    </source>
</evidence>
<dbReference type="PANTHER" id="PTHR31065">
    <property type="entry name" value="PLATZ TRANSCRIPTION FACTOR FAMILY PROTEIN"/>
    <property type="match status" value="1"/>
</dbReference>
<comment type="caution">
    <text evidence="2">The sequence shown here is derived from an EMBL/GenBank/DDBJ whole genome shotgun (WGS) entry which is preliminary data.</text>
</comment>
<dbReference type="Proteomes" id="UP001345219">
    <property type="component" value="Chromosome 2"/>
</dbReference>
<dbReference type="InterPro" id="IPR006734">
    <property type="entry name" value="PLATZ"/>
</dbReference>
<dbReference type="PANTHER" id="PTHR31065:SF46">
    <property type="entry name" value="PLATZ TRANSCRIPTION FACTOR FAMILY PROTEIN-RELATED"/>
    <property type="match status" value="1"/>
</dbReference>
<keyword evidence="3" id="KW-1185">Reference proteome</keyword>
<dbReference type="EMBL" id="JAXIOK010000015">
    <property type="protein sequence ID" value="KAK4754342.1"/>
    <property type="molecule type" value="Genomic_DNA"/>
</dbReference>
<organism evidence="2 3">
    <name type="scientific">Trapa incisa</name>
    <dbReference type="NCBI Taxonomy" id="236973"/>
    <lineage>
        <taxon>Eukaryota</taxon>
        <taxon>Viridiplantae</taxon>
        <taxon>Streptophyta</taxon>
        <taxon>Embryophyta</taxon>
        <taxon>Tracheophyta</taxon>
        <taxon>Spermatophyta</taxon>
        <taxon>Magnoliopsida</taxon>
        <taxon>eudicotyledons</taxon>
        <taxon>Gunneridae</taxon>
        <taxon>Pentapetalae</taxon>
        <taxon>rosids</taxon>
        <taxon>malvids</taxon>
        <taxon>Myrtales</taxon>
        <taxon>Lythraceae</taxon>
        <taxon>Trapa</taxon>
    </lineage>
</organism>
<feature type="region of interest" description="Disordered" evidence="1">
    <location>
        <begin position="225"/>
        <end position="283"/>
    </location>
</feature>
<evidence type="ECO:0000313" key="2">
    <source>
        <dbReference type="EMBL" id="KAK4754342.1"/>
    </source>
</evidence>
<dbReference type="Pfam" id="PF04640">
    <property type="entry name" value="PLATZ"/>
    <property type="match status" value="1"/>
</dbReference>
<accession>A0AAN7JVV4</accession>
<name>A0AAN7JVV4_9MYRT</name>
<evidence type="ECO:0000313" key="3">
    <source>
        <dbReference type="Proteomes" id="UP001345219"/>
    </source>
</evidence>
<proteinExistence type="predicted"/>
<feature type="compositionally biased region" description="Gly residues" evidence="1">
    <location>
        <begin position="1"/>
        <end position="17"/>
    </location>
</feature>
<reference evidence="2 3" key="1">
    <citation type="journal article" date="2023" name="Hortic Res">
        <title>Pangenome of water caltrop reveals structural variations and asymmetric subgenome divergence after allopolyploidization.</title>
        <authorList>
            <person name="Zhang X."/>
            <person name="Chen Y."/>
            <person name="Wang L."/>
            <person name="Yuan Y."/>
            <person name="Fang M."/>
            <person name="Shi L."/>
            <person name="Lu R."/>
            <person name="Comes H.P."/>
            <person name="Ma Y."/>
            <person name="Chen Y."/>
            <person name="Huang G."/>
            <person name="Zhou Y."/>
            <person name="Zheng Z."/>
            <person name="Qiu Y."/>
        </authorList>
    </citation>
    <scope>NUCLEOTIDE SEQUENCE [LARGE SCALE GENOMIC DNA]</scope>
    <source>
        <tissue evidence="2">Roots</tissue>
    </source>
</reference>
<protein>
    <recommendedName>
        <fullName evidence="4">B box-type domain-containing protein</fullName>
    </recommendedName>
</protein>
<dbReference type="AlphaFoldDB" id="A0AAN7JVV4"/>
<evidence type="ECO:0008006" key="4">
    <source>
        <dbReference type="Google" id="ProtNLM"/>
    </source>
</evidence>